<name>A0A834Y9R4_TETSI</name>
<dbReference type="AlphaFoldDB" id="A0A834Y9R4"/>
<comment type="caution">
    <text evidence="2">The sequence shown here is derived from an EMBL/GenBank/DDBJ whole genome shotgun (WGS) entry which is preliminary data.</text>
</comment>
<keyword evidence="3" id="KW-1185">Reference proteome</keyword>
<feature type="compositionally biased region" description="Polar residues" evidence="1">
    <location>
        <begin position="130"/>
        <end position="140"/>
    </location>
</feature>
<accession>A0A834Y9R4</accession>
<feature type="region of interest" description="Disordered" evidence="1">
    <location>
        <begin position="1"/>
        <end position="26"/>
    </location>
</feature>
<sequence length="349" mass="37932">MENPRAASALENGSSSRPPDPPTLSYADAARNFAKVPNTSSPNIPFKNQSLHQGEPAIFFTEDETSILSIPHRLSLVAKCAYGRPPLAAIKKFMKKSIGVRLSFSIVTKDHEDAKERNFNQVWKVKNNRKASNSNQSPNGDQEVEAKEKDPMNIRPDVERIDLEKISEGKLDSGTEDADKDNNNTRQWVMQVFNSVDPCDPGPIAPIMSNDNNAKAATVRDNGLLVQSSLLADSSKTADMISLHSANNIPSLVLGPSSTIMPIEINAKVATFQEDGFLVQSSLLADSSKSADTMSLLNAKDIPSLVPGIADGPGLQSYSSYFPSSSSARLRNEALSTEWSCYTLHQRIG</sequence>
<dbReference type="EMBL" id="JABCRI010001228">
    <property type="protein sequence ID" value="KAF8364815.1"/>
    <property type="molecule type" value="Genomic_DNA"/>
</dbReference>
<organism evidence="2 3">
    <name type="scientific">Tetracentron sinense</name>
    <name type="common">Spur-leaf</name>
    <dbReference type="NCBI Taxonomy" id="13715"/>
    <lineage>
        <taxon>Eukaryota</taxon>
        <taxon>Viridiplantae</taxon>
        <taxon>Streptophyta</taxon>
        <taxon>Embryophyta</taxon>
        <taxon>Tracheophyta</taxon>
        <taxon>Spermatophyta</taxon>
        <taxon>Magnoliopsida</taxon>
        <taxon>Trochodendrales</taxon>
        <taxon>Trochodendraceae</taxon>
        <taxon>Tetracentron</taxon>
    </lineage>
</organism>
<feature type="region of interest" description="Disordered" evidence="1">
    <location>
        <begin position="125"/>
        <end position="153"/>
    </location>
</feature>
<dbReference type="Proteomes" id="UP000655225">
    <property type="component" value="Unassembled WGS sequence"/>
</dbReference>
<feature type="compositionally biased region" description="Basic and acidic residues" evidence="1">
    <location>
        <begin position="144"/>
        <end position="153"/>
    </location>
</feature>
<protein>
    <submittedName>
        <fullName evidence="2">Uncharacterized protein</fullName>
    </submittedName>
</protein>
<proteinExistence type="predicted"/>
<evidence type="ECO:0000313" key="2">
    <source>
        <dbReference type="EMBL" id="KAF8364815.1"/>
    </source>
</evidence>
<evidence type="ECO:0000313" key="3">
    <source>
        <dbReference type="Proteomes" id="UP000655225"/>
    </source>
</evidence>
<evidence type="ECO:0000256" key="1">
    <source>
        <dbReference type="SAM" id="MobiDB-lite"/>
    </source>
</evidence>
<gene>
    <name evidence="2" type="ORF">HHK36_033210</name>
</gene>
<reference evidence="2 3" key="1">
    <citation type="submission" date="2020-04" db="EMBL/GenBank/DDBJ databases">
        <title>Plant Genome Project.</title>
        <authorList>
            <person name="Zhang R.-G."/>
        </authorList>
    </citation>
    <scope>NUCLEOTIDE SEQUENCE [LARGE SCALE GENOMIC DNA]</scope>
    <source>
        <strain evidence="2">YNK0</strain>
        <tissue evidence="2">Leaf</tissue>
    </source>
</reference>